<accession>A0A2V1EAK1</accession>
<organism evidence="2 3">
    <name type="scientific">Periconia macrospinosa</name>
    <dbReference type="NCBI Taxonomy" id="97972"/>
    <lineage>
        <taxon>Eukaryota</taxon>
        <taxon>Fungi</taxon>
        <taxon>Dikarya</taxon>
        <taxon>Ascomycota</taxon>
        <taxon>Pezizomycotina</taxon>
        <taxon>Dothideomycetes</taxon>
        <taxon>Pleosporomycetidae</taxon>
        <taxon>Pleosporales</taxon>
        <taxon>Massarineae</taxon>
        <taxon>Periconiaceae</taxon>
        <taxon>Periconia</taxon>
    </lineage>
</organism>
<evidence type="ECO:0000313" key="2">
    <source>
        <dbReference type="EMBL" id="PVI06674.1"/>
    </source>
</evidence>
<feature type="region of interest" description="Disordered" evidence="1">
    <location>
        <begin position="1"/>
        <end position="78"/>
    </location>
</feature>
<reference evidence="2 3" key="1">
    <citation type="journal article" date="2018" name="Sci. Rep.">
        <title>Comparative genomics provides insights into the lifestyle and reveals functional heterogeneity of dark septate endophytic fungi.</title>
        <authorList>
            <person name="Knapp D.G."/>
            <person name="Nemeth J.B."/>
            <person name="Barry K."/>
            <person name="Hainaut M."/>
            <person name="Henrissat B."/>
            <person name="Johnson J."/>
            <person name="Kuo A."/>
            <person name="Lim J.H.P."/>
            <person name="Lipzen A."/>
            <person name="Nolan M."/>
            <person name="Ohm R.A."/>
            <person name="Tamas L."/>
            <person name="Grigoriev I.V."/>
            <person name="Spatafora J.W."/>
            <person name="Nagy L.G."/>
            <person name="Kovacs G.M."/>
        </authorList>
    </citation>
    <scope>NUCLEOTIDE SEQUENCE [LARGE SCALE GENOMIC DNA]</scope>
    <source>
        <strain evidence="2 3">DSE2036</strain>
    </source>
</reference>
<dbReference type="EMBL" id="KZ805307">
    <property type="protein sequence ID" value="PVI06674.1"/>
    <property type="molecule type" value="Genomic_DNA"/>
</dbReference>
<protein>
    <submittedName>
        <fullName evidence="2">Uncharacterized protein</fullName>
    </submittedName>
</protein>
<proteinExistence type="predicted"/>
<name>A0A2V1EAK1_9PLEO</name>
<evidence type="ECO:0000313" key="3">
    <source>
        <dbReference type="Proteomes" id="UP000244855"/>
    </source>
</evidence>
<sequence>MQEAEAEASAQHTITKASTSPPPTIPSPTLSTLPIQPTTVPVVPSDRSHNGGGLGENTNEQGLHTPLPHISSGDATSQGTLHCSYRVPCYCWLVTHETVELSISRTCTKRIVL</sequence>
<keyword evidence="3" id="KW-1185">Reference proteome</keyword>
<gene>
    <name evidence="2" type="ORF">DM02DRAFT_609477</name>
</gene>
<evidence type="ECO:0000256" key="1">
    <source>
        <dbReference type="SAM" id="MobiDB-lite"/>
    </source>
</evidence>
<dbReference type="AlphaFoldDB" id="A0A2V1EAK1"/>
<dbReference type="Proteomes" id="UP000244855">
    <property type="component" value="Unassembled WGS sequence"/>
</dbReference>